<accession>A0A1E1KNF1</accession>
<feature type="compositionally biased region" description="Basic and acidic residues" evidence="1">
    <location>
        <begin position="36"/>
        <end position="49"/>
    </location>
</feature>
<gene>
    <name evidence="3" type="ORF">RCO7_07891</name>
</gene>
<keyword evidence="2" id="KW-0812">Transmembrane</keyword>
<evidence type="ECO:0000313" key="3">
    <source>
        <dbReference type="EMBL" id="CZS99546.1"/>
    </source>
</evidence>
<dbReference type="InParanoid" id="A0A1E1KNF1"/>
<feature type="transmembrane region" description="Helical" evidence="2">
    <location>
        <begin position="285"/>
        <end position="303"/>
    </location>
</feature>
<keyword evidence="4" id="KW-1185">Reference proteome</keyword>
<evidence type="ECO:0000256" key="2">
    <source>
        <dbReference type="SAM" id="Phobius"/>
    </source>
</evidence>
<comment type="caution">
    <text evidence="3">The sequence shown here is derived from an EMBL/GenBank/DDBJ whole genome shotgun (WGS) entry which is preliminary data.</text>
</comment>
<proteinExistence type="predicted"/>
<feature type="transmembrane region" description="Helical" evidence="2">
    <location>
        <begin position="397"/>
        <end position="418"/>
    </location>
</feature>
<dbReference type="PANTHER" id="PTHR37490:SF1">
    <property type="entry name" value="GLYCOSYLTRANSFERASE 2-LIKE DOMAIN-CONTAINING PROTEIN"/>
    <property type="match status" value="1"/>
</dbReference>
<dbReference type="AlphaFoldDB" id="A0A1E1KNF1"/>
<feature type="compositionally biased region" description="Acidic residues" evidence="1">
    <location>
        <begin position="50"/>
        <end position="64"/>
    </location>
</feature>
<evidence type="ECO:0000313" key="4">
    <source>
        <dbReference type="Proteomes" id="UP000178129"/>
    </source>
</evidence>
<organism evidence="3 4">
    <name type="scientific">Rhynchosporium graminicola</name>
    <dbReference type="NCBI Taxonomy" id="2792576"/>
    <lineage>
        <taxon>Eukaryota</taxon>
        <taxon>Fungi</taxon>
        <taxon>Dikarya</taxon>
        <taxon>Ascomycota</taxon>
        <taxon>Pezizomycotina</taxon>
        <taxon>Leotiomycetes</taxon>
        <taxon>Helotiales</taxon>
        <taxon>Ploettnerulaceae</taxon>
        <taxon>Rhynchosporium</taxon>
    </lineage>
</organism>
<protein>
    <submittedName>
        <fullName evidence="3">Uncharacterized protein</fullName>
    </submittedName>
</protein>
<dbReference type="PANTHER" id="PTHR37490">
    <property type="entry name" value="EXPRESSED PROTEIN"/>
    <property type="match status" value="1"/>
</dbReference>
<dbReference type="EMBL" id="FJUW01000017">
    <property type="protein sequence ID" value="CZS99546.1"/>
    <property type="molecule type" value="Genomic_DNA"/>
</dbReference>
<feature type="compositionally biased region" description="Basic and acidic residues" evidence="1">
    <location>
        <begin position="12"/>
        <end position="27"/>
    </location>
</feature>
<keyword evidence="2" id="KW-0472">Membrane</keyword>
<keyword evidence="2" id="KW-1133">Transmembrane helix</keyword>
<evidence type="ECO:0000256" key="1">
    <source>
        <dbReference type="SAM" id="MobiDB-lite"/>
    </source>
</evidence>
<sequence>MQDAGWRPQSQEGKEEVEILLNDRRSFESVSGRASARGDNEDQPEKGIEDEYENESESESENGESDQGPQRGLSRSTKGTIWVVLMTMSTLLGRRLLRGSFPYPFFLVLSIQLVAWSMVAFFVVVRHLKNFNLRAAKATNLKDVAAGYSMFATTFFIARTLLASSVAGLAALCGAFALQNCPNLPILVMLPITTYVFDSFLFRLAYLFCLLPRDQSASLKRAHKVIFVFAFSIPPIAFDYRLNQRSTVFAFVGFALFSLSKVILKIGPQFESKGTGTSFRLDTPLHYYLLQGIAPIIISWVAATKHENYVAAHYAFTSWGLEYKLLNLAPGVLMHLLFIASMNSAHPFISDVHVGGALEEPTEKATDAIASTLQAGFWIIIVGVFGQEKNFVDWTQVIPFTLIYIVCVGPKHIAYYPPRLMNFCTRLFRRRQMPLRPEPWQLIVFIITTTVVFGIIISCNMIFWVDTLAYSRDTKTWLGPTTPTLDTVYGSPRFRSIDVVIAHSEGDSIASLSYLIAMFTSHNFIKFYNPRIIVYSKDSSIEMTEEAAKKIKGEFQGDFSIQILDNTGGVTATFLHHILSSWSTMTVQTVFLSTATPTISNSTVQLYRNRLADYFVIMGFPLPDAVPKTGFLNLGESESCYCGQCTDSHGWEDSFHLVPSMFSAARPGTTACESVLLTYGNNFAASAARIRATKQDVWQMLYDGLVDKNLENAWAHKREKMPVMLTGEGGKGRWKKGAVYGSPDSLAKPYLGLTIERLWGVLLQCSSAEIAWGCPALEVGWRINGRKEDCGCIE</sequence>
<dbReference type="STRING" id="914237.A0A1E1KNF1"/>
<reference evidence="4" key="1">
    <citation type="submission" date="2016-03" db="EMBL/GenBank/DDBJ databases">
        <authorList>
            <person name="Ploux O."/>
        </authorList>
    </citation>
    <scope>NUCLEOTIDE SEQUENCE [LARGE SCALE GENOMIC DNA]</scope>
    <source>
        <strain evidence="4">UK7</strain>
    </source>
</reference>
<feature type="transmembrane region" description="Helical" evidence="2">
    <location>
        <begin position="439"/>
        <end position="465"/>
    </location>
</feature>
<feature type="transmembrane region" description="Helical" evidence="2">
    <location>
        <begin position="184"/>
        <end position="210"/>
    </location>
</feature>
<feature type="transmembrane region" description="Helical" evidence="2">
    <location>
        <begin position="145"/>
        <end position="178"/>
    </location>
</feature>
<feature type="region of interest" description="Disordered" evidence="1">
    <location>
        <begin position="1"/>
        <end position="74"/>
    </location>
</feature>
<feature type="transmembrane region" description="Helical" evidence="2">
    <location>
        <begin position="323"/>
        <end position="340"/>
    </location>
</feature>
<name>A0A1E1KNF1_9HELO</name>
<feature type="transmembrane region" description="Helical" evidence="2">
    <location>
        <begin position="103"/>
        <end position="125"/>
    </location>
</feature>
<feature type="transmembrane region" description="Helical" evidence="2">
    <location>
        <begin position="246"/>
        <end position="264"/>
    </location>
</feature>
<dbReference type="Proteomes" id="UP000178129">
    <property type="component" value="Unassembled WGS sequence"/>
</dbReference>